<organism evidence="2 3">
    <name type="scientific">Marine Group I thaumarchaeote</name>
    <dbReference type="NCBI Taxonomy" id="2511932"/>
    <lineage>
        <taxon>Archaea</taxon>
        <taxon>Nitrososphaerota</taxon>
        <taxon>Marine Group I</taxon>
    </lineage>
</organism>
<proteinExistence type="predicted"/>
<dbReference type="AlphaFoldDB" id="A0A7K4MY17"/>
<comment type="caution">
    <text evidence="2">The sequence shown here is derived from an EMBL/GenBank/DDBJ whole genome shotgun (WGS) entry which is preliminary data.</text>
</comment>
<gene>
    <name evidence="2" type="ORF">HX858_08950</name>
</gene>
<name>A0A7K4MY17_9ARCH</name>
<dbReference type="EMBL" id="JACATH010000020">
    <property type="protein sequence ID" value="NWJ57853.1"/>
    <property type="molecule type" value="Genomic_DNA"/>
</dbReference>
<evidence type="ECO:0000313" key="3">
    <source>
        <dbReference type="Proteomes" id="UP000575480"/>
    </source>
</evidence>
<accession>A0A7K4MY17</accession>
<evidence type="ECO:0000256" key="1">
    <source>
        <dbReference type="SAM" id="Coils"/>
    </source>
</evidence>
<sequence length="278" mass="31858">MSDNIFGTTPTSTLISVAEVALKVMQGKSPIKEDWFKDEAEKVEHKWKRFNTKLRVKWLAQIKVMAKKEDMSQEELDDRLDDYGLVKFPKEKVWHEAEKIKPKWKKMSTSARTKWLDDLDDIAKKTHTSHADVQAILDDAKLKKEEVEEEVELTELLKSKDKSVIDAFYKEDSLVGRVLSTDGKSLEKHGVGGQTIAAWLKDKIAITAVSDVKSTESILKYMKNSIPKLNFDPKSYKKFFEEVEIDEKFAGWIAFYGGKKLEIKKSEADGIWPAKQLA</sequence>
<feature type="non-terminal residue" evidence="2">
    <location>
        <position position="278"/>
    </location>
</feature>
<keyword evidence="1" id="KW-0175">Coiled coil</keyword>
<protein>
    <submittedName>
        <fullName evidence="2">Uncharacterized protein</fullName>
    </submittedName>
</protein>
<dbReference type="Proteomes" id="UP000575480">
    <property type="component" value="Unassembled WGS sequence"/>
</dbReference>
<evidence type="ECO:0000313" key="2">
    <source>
        <dbReference type="EMBL" id="NWJ57853.1"/>
    </source>
</evidence>
<reference evidence="2 3" key="1">
    <citation type="journal article" date="2019" name="Environ. Microbiol.">
        <title>Genomics insights into ecotype formation of ammonia-oxidizing archaea in the deep ocean.</title>
        <authorList>
            <person name="Wang Y."/>
            <person name="Huang J.M."/>
            <person name="Cui G.J."/>
            <person name="Nunoura T."/>
            <person name="Takaki Y."/>
            <person name="Li W.L."/>
            <person name="Li J."/>
            <person name="Gao Z.M."/>
            <person name="Takai K."/>
            <person name="Zhang A.Q."/>
            <person name="Stepanauskas R."/>
        </authorList>
    </citation>
    <scope>NUCLEOTIDE SEQUENCE [LARGE SCALE GENOMIC DNA]</scope>
    <source>
        <strain evidence="2 3">L15a</strain>
    </source>
</reference>
<feature type="coiled-coil region" evidence="1">
    <location>
        <begin position="130"/>
        <end position="157"/>
    </location>
</feature>